<feature type="region of interest" description="Disordered" evidence="6">
    <location>
        <begin position="687"/>
        <end position="709"/>
    </location>
</feature>
<dbReference type="SUPFAM" id="SSF81767">
    <property type="entry name" value="Pre-protein crosslinking domain of SecA"/>
    <property type="match status" value="1"/>
</dbReference>
<name>A0A8J2S4Z0_9CRUS</name>
<evidence type="ECO:0000259" key="7">
    <source>
        <dbReference type="PROSITE" id="PS51192"/>
    </source>
</evidence>
<feature type="repeat" description="TPR" evidence="4">
    <location>
        <begin position="3094"/>
        <end position="3127"/>
    </location>
</feature>
<reference evidence="10" key="1">
    <citation type="submission" date="2021-11" db="EMBL/GenBank/DDBJ databases">
        <authorList>
            <person name="Schell T."/>
        </authorList>
    </citation>
    <scope>NUCLEOTIDE SEQUENCE</scope>
    <source>
        <strain evidence="10">M5</strain>
    </source>
</reference>
<dbReference type="PROSITE" id="PS51192">
    <property type="entry name" value="HELICASE_ATP_BIND_1"/>
    <property type="match status" value="1"/>
</dbReference>
<accession>A0A8J2S4Z0</accession>
<evidence type="ECO:0000256" key="2">
    <source>
        <dbReference type="ARBA" id="ARBA00022927"/>
    </source>
</evidence>
<feature type="compositionally biased region" description="Acidic residues" evidence="6">
    <location>
        <begin position="4010"/>
        <end position="4021"/>
    </location>
</feature>
<feature type="compositionally biased region" description="Basic and acidic residues" evidence="6">
    <location>
        <begin position="813"/>
        <end position="830"/>
    </location>
</feature>
<dbReference type="InterPro" id="IPR014001">
    <property type="entry name" value="Helicase_ATP-bd"/>
</dbReference>
<feature type="compositionally biased region" description="Basic and acidic residues" evidence="6">
    <location>
        <begin position="857"/>
        <end position="884"/>
    </location>
</feature>
<feature type="region of interest" description="Disordered" evidence="6">
    <location>
        <begin position="4053"/>
        <end position="4077"/>
    </location>
</feature>
<dbReference type="InterPro" id="IPR014018">
    <property type="entry name" value="SecA_motor_DEAD"/>
</dbReference>
<gene>
    <name evidence="10" type="ORF">DGAL_LOCUS16881</name>
</gene>
<dbReference type="OrthoDB" id="10067052at2759"/>
<dbReference type="InterPro" id="IPR001650">
    <property type="entry name" value="Helicase_C-like"/>
</dbReference>
<dbReference type="FunFam" id="3.40.50.300:FF:005354">
    <property type="entry name" value="Uncharacterized protein"/>
    <property type="match status" value="1"/>
</dbReference>
<dbReference type="PROSITE" id="PS51196">
    <property type="entry name" value="SECA_MOTOR_DEAD"/>
    <property type="match status" value="1"/>
</dbReference>
<dbReference type="GO" id="GO:0006605">
    <property type="term" value="P:protein targeting"/>
    <property type="evidence" value="ECO:0007669"/>
    <property type="project" value="InterPro"/>
</dbReference>
<keyword evidence="3" id="KW-0811">Translocation</keyword>
<keyword evidence="5" id="KW-0175">Coiled coil</keyword>
<comment type="caution">
    <text evidence="10">The sequence shown here is derived from an EMBL/GenBank/DDBJ whole genome shotgun (WGS) entry which is preliminary data.</text>
</comment>
<feature type="coiled-coil region" evidence="5">
    <location>
        <begin position="3275"/>
        <end position="3302"/>
    </location>
</feature>
<feature type="region of interest" description="Disordered" evidence="6">
    <location>
        <begin position="566"/>
        <end position="608"/>
    </location>
</feature>
<dbReference type="InterPro" id="IPR036670">
    <property type="entry name" value="SecA_X-link_sf"/>
</dbReference>
<dbReference type="Proteomes" id="UP000789390">
    <property type="component" value="Unassembled WGS sequence"/>
</dbReference>
<dbReference type="InterPro" id="IPR027417">
    <property type="entry name" value="P-loop_NTPase"/>
</dbReference>
<organism evidence="10 11">
    <name type="scientific">Daphnia galeata</name>
    <dbReference type="NCBI Taxonomy" id="27404"/>
    <lineage>
        <taxon>Eukaryota</taxon>
        <taxon>Metazoa</taxon>
        <taxon>Ecdysozoa</taxon>
        <taxon>Arthropoda</taxon>
        <taxon>Crustacea</taxon>
        <taxon>Branchiopoda</taxon>
        <taxon>Diplostraca</taxon>
        <taxon>Cladocera</taxon>
        <taxon>Anomopoda</taxon>
        <taxon>Daphniidae</taxon>
        <taxon>Daphnia</taxon>
    </lineage>
</organism>
<dbReference type="SUPFAM" id="SSF52540">
    <property type="entry name" value="P-loop containing nucleoside triphosphate hydrolases"/>
    <property type="match status" value="2"/>
</dbReference>
<feature type="compositionally biased region" description="Gly residues" evidence="6">
    <location>
        <begin position="738"/>
        <end position="750"/>
    </location>
</feature>
<dbReference type="GO" id="GO:0017038">
    <property type="term" value="P:protein import"/>
    <property type="evidence" value="ECO:0007669"/>
    <property type="project" value="InterPro"/>
</dbReference>
<feature type="domain" description="Helicase ATP-binding" evidence="7">
    <location>
        <begin position="2475"/>
        <end position="2619"/>
    </location>
</feature>
<keyword evidence="2" id="KW-0653">Protein transport</keyword>
<keyword evidence="1" id="KW-0963">Cytoplasm</keyword>
<dbReference type="PROSITE" id="PS50005">
    <property type="entry name" value="TPR"/>
    <property type="match status" value="1"/>
</dbReference>
<dbReference type="GO" id="GO:0006886">
    <property type="term" value="P:intracellular protein transport"/>
    <property type="evidence" value="ECO:0007669"/>
    <property type="project" value="InterPro"/>
</dbReference>
<feature type="compositionally biased region" description="Polar residues" evidence="6">
    <location>
        <begin position="4058"/>
        <end position="4067"/>
    </location>
</feature>
<proteinExistence type="predicted"/>
<dbReference type="Gene3D" id="3.90.1440.10">
    <property type="entry name" value="SecA, preprotein cross-linking domain"/>
    <property type="match status" value="1"/>
</dbReference>
<keyword evidence="4" id="KW-0802">TPR repeat</keyword>
<dbReference type="InterPro" id="IPR011115">
    <property type="entry name" value="SecA_DEAD"/>
</dbReference>
<evidence type="ECO:0000259" key="8">
    <source>
        <dbReference type="PROSITE" id="PS51194"/>
    </source>
</evidence>
<evidence type="ECO:0000256" key="5">
    <source>
        <dbReference type="SAM" id="Coils"/>
    </source>
</evidence>
<feature type="domain" description="Helicase C-terminal" evidence="8">
    <location>
        <begin position="2821"/>
        <end position="2998"/>
    </location>
</feature>
<feature type="domain" description="SecA family profile" evidence="9">
    <location>
        <begin position="2378"/>
        <end position="2981"/>
    </location>
</feature>
<feature type="coiled-coil region" evidence="5">
    <location>
        <begin position="355"/>
        <end position="396"/>
    </location>
</feature>
<feature type="region of interest" description="Disordered" evidence="6">
    <location>
        <begin position="808"/>
        <end position="884"/>
    </location>
</feature>
<dbReference type="PANTHER" id="PTHR30612:SF0">
    <property type="entry name" value="CHLOROPLAST PROTEIN-TRANSPORTING ATPASE"/>
    <property type="match status" value="1"/>
</dbReference>
<dbReference type="SMART" id="SM00957">
    <property type="entry name" value="SecA_DEAD"/>
    <property type="match status" value="1"/>
</dbReference>
<keyword evidence="2" id="KW-0813">Transport</keyword>
<evidence type="ECO:0000313" key="10">
    <source>
        <dbReference type="EMBL" id="CAH0113079.1"/>
    </source>
</evidence>
<dbReference type="GO" id="GO:0016020">
    <property type="term" value="C:membrane"/>
    <property type="evidence" value="ECO:0007669"/>
    <property type="project" value="InterPro"/>
</dbReference>
<dbReference type="EMBL" id="CAKKLH010000336">
    <property type="protein sequence ID" value="CAH0113079.1"/>
    <property type="molecule type" value="Genomic_DNA"/>
</dbReference>
<dbReference type="Gene3D" id="3.40.50.300">
    <property type="entry name" value="P-loop containing nucleotide triphosphate hydrolases"/>
    <property type="match status" value="2"/>
</dbReference>
<keyword evidence="11" id="KW-1185">Reference proteome</keyword>
<evidence type="ECO:0000256" key="4">
    <source>
        <dbReference type="PROSITE-ProRule" id="PRU00339"/>
    </source>
</evidence>
<evidence type="ECO:0000313" key="11">
    <source>
        <dbReference type="Proteomes" id="UP000789390"/>
    </source>
</evidence>
<feature type="compositionally biased region" description="Gly residues" evidence="6">
    <location>
        <begin position="633"/>
        <end position="646"/>
    </location>
</feature>
<feature type="coiled-coil region" evidence="5">
    <location>
        <begin position="1179"/>
        <end position="1213"/>
    </location>
</feature>
<dbReference type="InterPro" id="IPR019734">
    <property type="entry name" value="TPR_rpt"/>
</dbReference>
<evidence type="ECO:0000256" key="3">
    <source>
        <dbReference type="ARBA" id="ARBA00023010"/>
    </source>
</evidence>
<dbReference type="GO" id="GO:0005524">
    <property type="term" value="F:ATP binding"/>
    <property type="evidence" value="ECO:0007669"/>
    <property type="project" value="InterPro"/>
</dbReference>
<evidence type="ECO:0000259" key="9">
    <source>
        <dbReference type="PROSITE" id="PS51196"/>
    </source>
</evidence>
<protein>
    <submittedName>
        <fullName evidence="10">Uncharacterized protein</fullName>
    </submittedName>
</protein>
<feature type="compositionally biased region" description="Low complexity" evidence="6">
    <location>
        <begin position="840"/>
        <end position="851"/>
    </location>
</feature>
<feature type="region of interest" description="Disordered" evidence="6">
    <location>
        <begin position="725"/>
        <end position="750"/>
    </location>
</feature>
<evidence type="ECO:0000256" key="6">
    <source>
        <dbReference type="SAM" id="MobiDB-lite"/>
    </source>
</evidence>
<sequence>MNPTEQIVSDWKKFPQRQRPICSPKSTLAGEMEVVAGAVIVANIAFNRYGYSLSSLLSWYSKRVYVLGLHNIEIENQIIKSADTAALRECLEKQCAGLTSNHKNGNLTDQESLVLSLLQHYTSRYWLDSLDYASLIVTKGLEWLEESTWNKFRASIDYNGSSKSITAKQVTDLSTKFQQFWVQQHSTNSFNPEIIFVGLGKDFKLSFESTSCSSTIYHLWYNKKTKCFEAITRLSNFYQDTASYWEHLILRAEICFDQFFKMEFGGLSDNKLESRFNERNEEIKSIGNTFDSFKRQFEKWKIGDEFHHIVLDMENCISSPDENSKDSASAWCEQLWQITARCLARQIEQAYIDDKRKIEMKRRKTNSEIDKIQENIERLNWEIAKARQRVNTIDRRAADEDILLEQLAWNQLLLDLANPDFVPDYKLACERQNHEIFKEINARLLAVKVNDLLHPSSTTVNKERRAKLEKYMKKQSNTNQILKELRSALDKFVGREIKNGTTRNQLLTINGESSVVLKKIAAAVNLSNCREIVIKAERVIYVDCDWTVPGINVTLSAPLIHIIRSPDGGGERTITTSGRDGIKHENFEADDGNGAGASGSHGLAGQDGEDAGNVNLHCQNWIGRLKIVARGGKGVDGQDGGDGQPGLKGHDGQDGTFPNEPVEGYDSYWFANIRGIQLLYQSNGWPGKPGGAGGSGGNGGKGGRGGFGGQVKCSHFQSNNYSESIEKDNADGQNGEDGQPGRGAPGGTGGKHGVDACLYFEPNDLWPLFWLTGYWRSHKGSNNIWEEIRFMNSKSESIKIIGYKKISSNSPNTERRAVDGQRGNEGKKAAADQLQRKLRSSTSQQTTSSAQFPNQARNDEYERERERQLEARRRDKKQLEHETQSINRMSRDVVGERNAISRHEQSLVADQQRLKTMDESRQRVQAKIQQTFEQRIVHQSVVGQRITRQVKLNFDDDNLFGLSASINVPTDLGLDIRSGRPVTGKLTTALHCLAKLDAFKSNNLLQISELVQSLVLNLGLDKYDNEWNSIEKISKTGDPQNSIDSLEFIASNLPLILQLVDQSPTSKSLIEILYTFLTTTYQETIAEKDVICILHKFHERPIKVQQVIDLIREISEWTQESHILLGLFLDKWLLSTITKKIFKVFGNEELGHLRSSLFIKVWMQCSLVSNAAVLSSDTVNEWFQHVQQFVSQLEELQNENKINELLLSFARNRLGINRDISKIDVSNRWQLNFVLQYLNPTLDEVIAIGQWARNNFDRQLMALVEQTFNERFIEPIWKEIQLLIQNQNWTENQTTNGAGELIHRLYMTIQSSFTDLSFENRLQLGCDLKEKLEVSESNQSQFLNWIKPLSEKIVASTAELFVAKYKSDQGETILSLLSDSKKFEKKNVMLELHYRLTHLSVSLKPIQIEKLAAGILLDKSPDRPITDNFISYHWHCFRSTFIENWSHYFFTHWSHCYQETEHLRDAIAGKNPDDDDQNLNSLQLALERYLLFTTGLPPLESVEKWHQLQKQLSTQDRMKFIVKELKQAIKEIESTIHSRINKLLSNKLLIETTNEKYFGKDNVDLVDVLFEIISRTTVSFFNDAQSVQSLLDVIEIAQMIMDLTIDDTRNTSSQMISPAKLNEWKKELVQWKFKDDEAASIVYLTVKELIQSAEFNSSSEDDYSRKIYIRISARRREILASFNEALSWLQTLVSYLADSRSGIDTFTVIKSTVKSSQYLSWKGLKNEKTSLLQAAIEILTGCTPMKKPENPSWNSFFGAILNLKSNQKTIWLILKSAIFVGGQLSNDRKRATWRDAKFWFVQVEALINGTAEDDKNHLMEELMGIQQLLIDYCNACYETKLLNDCEKSSKKMDLKLVSFSFKNTVERWTNIVRFVRSKKNTFSSGEDTDFLKHQIEIRQLVLKGLIQLGQSDSFYWDEQSVNHFFYDVLIPELKPSSDKKYILSEMLSGTRKAFVQRWIYLGNCWDPERVRDMEKVLRDKTCSLNDAQLFFSTIGYDLFTEEEKSYIDLIGDDPAVESSLLVDGQQPSCFLGVLQKLAIERIRTKLVSCFEPSYQNTGGSLPDKPHIRQLCRSFNRLIRKKKEKDEELLGWLHWIRDVVIPSLNSYQANQGLSVHQLIKFFQDVEGFPLDLCRAATTKCRPHQWIDFLAIFAIENLLNQLNEKCPDDEDPAKNSDITRQLIQWWPSSGAPSSFLHTFYHKIRQEMAGDPLQLMKLVQQITNQLTTLKLQSLLDDDFDMILDRVSNAPLKDWTSVMRFIQLAVDWTSELALRLTTVLDIQFGQQRTDQFLRLLVHRYPKSGNKTDDLTHLRNILRNLIQYPWIKDQWITMIDKTLSSKSMKVEDLVWQSLSDSETIEREMKKSSQVDVSVEEITTIMRQDSETCKVIFNTSDTAQRIARIRQKSDNRRPTKSTFWNIFRTEATKDWIQQVKKPNSGNKLNVDDFLAVACRVIHDKMGYEPRDVQLIAVITFVSCNQQTGQMPRRMLGQISTGEGKTLISALVAIYHVLSHWNEDKHVNIITSSPVLAEANISEIGWLFKAFDVSVSNNCDQMCSNDDKIRRERYNSDVIYGDLGSFMRDILLTRYFEDKDVTRNRIPGAIIVDEVDSMTLDKGENVLYMSHNIPEMYDLVNLFVQIWTLVNAPDVIRLAESSDIVDEIRQMIEPMIPNCVPNGLKTFSERHLSTWIKSAFRAAYLLQPDDAYKVDDCGDGQGRRIVIMDKETGVEQVQTEWSDGLQQFLQLKHGMKWTPISLKAIFMSNIGYFSEFQGRMYGLTGTLGSTAECDLLRQVFGVDFFRLPRFRPRFCVQYEPIIAHDRKNWLDQMQKTIISIASSSTKKNQQRSVLVVCDNIESADSIYNHLIKINAHQIKVVKYVSSFDEVFKQNQEIHPGQVIIATNLAGRGTDLKPSKELLNNGGLHVIIGFLPPNARVEAQAEGRTARCGQTGSFQFIIENANDKMSQSGDPYGRMLQLKSKRDDDERLRLDNIRRESLPKIQMEEKLFHKFYEKCVRPLKEKSFESLNVFTSSINLDHLQKHHKNIMKNCLNNRWAFWLDENAELIEKSHRDPVFDANLKENFEHLTMSVQFTDVESILSSPSEWMGLARFYEESSLPAKAAKFYRKVIEIEPKWCENALLDLARLTLEKEAGYEQKMIAKGYLKRARKLIDDRIETLISLNQEIDQCLKRQTERGSALCHKRFEEQVMNQIRLWRIHSSKIDNLLGVPLKSALAAVLPTEEDQHIDQVIELLDGRYFIKSRRYSKKVDSNSLNWPPFIVHCREQLKDLIEKRNCNLAKFEDAIVEVEQNIWQKLISVYIDKGQEYGGGKIIKADQHVHEIPDNVIPKSYQRILPGWLKYHDGQEFSLVSSTLGIDDDYQLKKLEKWMDEKNLLKVADRSIRHRILKPIPSMDQDPEVQLVKGVALSSCADVVSAWFSSPIYERNGEQYILLPHFDERKKKLAKQLVDYLVDVGVIKEPAIEFPSAKSERSREDIKEDLEKITNRIKSLYGLERVAKLFYSDDKETTTQKKEKLSAVLAQAVDIHLGQLKTLSQVKSSFCSLHVALPPPSDDQSSPTDEVQQFNNQHLDRVLQLDEHVSRWDWRIGVVALMGVAQLVGSIAFPFFSTGLVGEGINDLMFAFQSLQSPGSFTWNSYMVDKAKSLALTAITMGVGAVRLVKASGSFKQAAKLMCRFNGTLKGWLQAGKHVLIQCANIISSSIIGQAVSRFLTWLNKFVMEQVLERIKSFLFNNKLFRPAFNQLKDLMTSLMNAMVKSGKSAGEASQTIKRILDQSKDKLTAGDWFTELRTNASSITSRMMRIFNDSSAGLSSLQSSYVGEYRSHASSGNTKGITASVNAGTIEKAICMGKTIVDYGQKAAEVTETISKMTTTSQTVIKLATHGSTYVGDLNAALQDELRKLKLNKEQKQMTGGNDGELTAAEKELFEKFVGETEGEIQSSIMKTTLDTIQTAWLQPMIQLKVERYVSKIGSQLAQKYCPSILPEGFDNSNDQQDSKNSGDDEMMPSEDQWIDEMGNGQPTGPVEIQNAADALGYVLEIEDNTEDKQYTKGSEGNTFRYNPEGNPYSDKPVVKMSFTQNEDGTKHVSLIMPDGTTREFVPDPSDPPNRCFYDALSKAQNKSVDDTINTLQKHAKGNDRARFMNNLGVNQSYQHLHVGAYCKETDGKTTYEYDKLGRVVRIITTESQRKQERNEDPGKVKEIKEALDFKKGNVFGHKIALNSGGVDEKRNVSRQTHECNSFLYRDHEKNYEKIRDQIGSEEVITREIRIYYEHTVKEISRMKKQGKNPDLYKTKGYEHDFYTGAKNNKTNFYKSGFIPNWDGQQAHCFAYHANCPLDPS</sequence>
<dbReference type="PROSITE" id="PS51194">
    <property type="entry name" value="HELICASE_CTER"/>
    <property type="match status" value="1"/>
</dbReference>
<feature type="region of interest" description="Disordered" evidence="6">
    <location>
        <begin position="633"/>
        <end position="661"/>
    </location>
</feature>
<dbReference type="Pfam" id="PF07517">
    <property type="entry name" value="SecA_DEAD"/>
    <property type="match status" value="1"/>
</dbReference>
<evidence type="ECO:0000256" key="1">
    <source>
        <dbReference type="ARBA" id="ARBA00022490"/>
    </source>
</evidence>
<dbReference type="PANTHER" id="PTHR30612">
    <property type="entry name" value="SECA INNER MEMBRANE COMPONENT OF SEC PROTEIN SECRETION SYSTEM"/>
    <property type="match status" value="1"/>
</dbReference>
<dbReference type="InterPro" id="IPR000185">
    <property type="entry name" value="SecA"/>
</dbReference>
<feature type="region of interest" description="Disordered" evidence="6">
    <location>
        <begin position="3994"/>
        <end position="4032"/>
    </location>
</feature>